<dbReference type="GO" id="GO:0005886">
    <property type="term" value="C:plasma membrane"/>
    <property type="evidence" value="ECO:0007669"/>
    <property type="project" value="UniProtKB-SubCell"/>
</dbReference>
<dbReference type="OrthoDB" id="5933722at2"/>
<evidence type="ECO:0000256" key="6">
    <source>
        <dbReference type="SAM" id="Phobius"/>
    </source>
</evidence>
<evidence type="ECO:0000313" key="9">
    <source>
        <dbReference type="Proteomes" id="UP000256708"/>
    </source>
</evidence>
<dbReference type="EMBL" id="QRGR01000006">
    <property type="protein sequence ID" value="RDV15987.1"/>
    <property type="molecule type" value="Genomic_DNA"/>
</dbReference>
<evidence type="ECO:0000259" key="7">
    <source>
        <dbReference type="Pfam" id="PF02687"/>
    </source>
</evidence>
<keyword evidence="2" id="KW-1003">Cell membrane</keyword>
<protein>
    <recommendedName>
        <fullName evidence="7">ABC3 transporter permease C-terminal domain-containing protein</fullName>
    </recommendedName>
</protein>
<keyword evidence="3 6" id="KW-0812">Transmembrane</keyword>
<sequence>MLKNYFLIFFRNMARMSPGNIRETMAHIEATWQRLAPSHPLEYFFLDESFNEQYRAEEKMLAIFGYFARLTIFIACMGLFGLASFMAEQRTREIGIRKVLGSSISQIVVLLTKDFALLVLLSILLACPIAWYGMQQWLQDFAYRTPINIWIFVLSGLVALALAICTVSFKAARAAMSDPVLALRTE</sequence>
<dbReference type="GO" id="GO:0022857">
    <property type="term" value="F:transmembrane transporter activity"/>
    <property type="evidence" value="ECO:0007669"/>
    <property type="project" value="TreeGrafter"/>
</dbReference>
<dbReference type="Pfam" id="PF02687">
    <property type="entry name" value="FtsX"/>
    <property type="match status" value="1"/>
</dbReference>
<accession>A0A3D8LF15</accession>
<gene>
    <name evidence="8" type="ORF">DXT99_06325</name>
</gene>
<dbReference type="Proteomes" id="UP000256708">
    <property type="component" value="Unassembled WGS sequence"/>
</dbReference>
<proteinExistence type="predicted"/>
<dbReference type="PANTHER" id="PTHR30572:SF18">
    <property type="entry name" value="ABC-TYPE MACROLIDE FAMILY EXPORT SYSTEM PERMEASE COMPONENT 2"/>
    <property type="match status" value="1"/>
</dbReference>
<feature type="transmembrane region" description="Helical" evidence="6">
    <location>
        <begin position="107"/>
        <end position="132"/>
    </location>
</feature>
<dbReference type="InterPro" id="IPR050250">
    <property type="entry name" value="Macrolide_Exporter_MacB"/>
</dbReference>
<evidence type="ECO:0000256" key="5">
    <source>
        <dbReference type="ARBA" id="ARBA00023136"/>
    </source>
</evidence>
<keyword evidence="9" id="KW-1185">Reference proteome</keyword>
<comment type="subcellular location">
    <subcellularLocation>
        <location evidence="1">Cell membrane</location>
        <topology evidence="1">Multi-pass membrane protein</topology>
    </subcellularLocation>
</comment>
<evidence type="ECO:0000256" key="4">
    <source>
        <dbReference type="ARBA" id="ARBA00022989"/>
    </source>
</evidence>
<evidence type="ECO:0000256" key="2">
    <source>
        <dbReference type="ARBA" id="ARBA00022475"/>
    </source>
</evidence>
<feature type="domain" description="ABC3 transporter permease C-terminal" evidence="7">
    <location>
        <begin position="68"/>
        <end position="168"/>
    </location>
</feature>
<reference evidence="9" key="1">
    <citation type="submission" date="2018-08" db="EMBL/GenBank/DDBJ databases">
        <authorList>
            <person name="Liu Z.-W."/>
            <person name="Du Z.-J."/>
        </authorList>
    </citation>
    <scope>NUCLEOTIDE SEQUENCE [LARGE SCALE GENOMIC DNA]</scope>
    <source>
        <strain evidence="9">H4X</strain>
    </source>
</reference>
<comment type="caution">
    <text evidence="8">The sequence shown here is derived from an EMBL/GenBank/DDBJ whole genome shotgun (WGS) entry which is preliminary data.</text>
</comment>
<dbReference type="RefSeq" id="WP_115564700.1">
    <property type="nucleotide sequence ID" value="NZ_QRGR01000006.1"/>
</dbReference>
<dbReference type="AlphaFoldDB" id="A0A3D8LF15"/>
<name>A0A3D8LF15_9BACT</name>
<evidence type="ECO:0000313" key="8">
    <source>
        <dbReference type="EMBL" id="RDV15987.1"/>
    </source>
</evidence>
<dbReference type="InterPro" id="IPR003838">
    <property type="entry name" value="ABC3_permease_C"/>
</dbReference>
<keyword evidence="5 6" id="KW-0472">Membrane</keyword>
<dbReference type="PANTHER" id="PTHR30572">
    <property type="entry name" value="MEMBRANE COMPONENT OF TRANSPORTER-RELATED"/>
    <property type="match status" value="1"/>
</dbReference>
<feature type="transmembrane region" description="Helical" evidence="6">
    <location>
        <begin position="147"/>
        <end position="169"/>
    </location>
</feature>
<evidence type="ECO:0000256" key="3">
    <source>
        <dbReference type="ARBA" id="ARBA00022692"/>
    </source>
</evidence>
<organism evidence="8 9">
    <name type="scientific">Pontibacter diazotrophicus</name>
    <dbReference type="NCBI Taxonomy" id="1400979"/>
    <lineage>
        <taxon>Bacteria</taxon>
        <taxon>Pseudomonadati</taxon>
        <taxon>Bacteroidota</taxon>
        <taxon>Cytophagia</taxon>
        <taxon>Cytophagales</taxon>
        <taxon>Hymenobacteraceae</taxon>
        <taxon>Pontibacter</taxon>
    </lineage>
</organism>
<evidence type="ECO:0000256" key="1">
    <source>
        <dbReference type="ARBA" id="ARBA00004651"/>
    </source>
</evidence>
<keyword evidence="4 6" id="KW-1133">Transmembrane helix</keyword>
<feature type="transmembrane region" description="Helical" evidence="6">
    <location>
        <begin position="63"/>
        <end position="86"/>
    </location>
</feature>